<evidence type="ECO:0000256" key="3">
    <source>
        <dbReference type="ARBA" id="ARBA00011489"/>
    </source>
</evidence>
<comment type="caution">
    <text evidence="9">Lacks conserved residue(s) required for the propagation of feature annotation.</text>
</comment>
<comment type="subcellular location">
    <subcellularLocation>
        <location evidence="1 9">Cell membrane</location>
        <topology evidence="1 9">Multi-pass membrane protein</topology>
    </subcellularLocation>
</comment>
<evidence type="ECO:0000256" key="8">
    <source>
        <dbReference type="ARBA" id="ARBA00023180"/>
    </source>
</evidence>
<keyword evidence="5 9" id="KW-0812">Transmembrane</keyword>
<feature type="transmembrane region" description="Helical" evidence="9">
    <location>
        <begin position="110"/>
        <end position="131"/>
    </location>
</feature>
<proteinExistence type="inferred from homology"/>
<evidence type="ECO:0000256" key="7">
    <source>
        <dbReference type="ARBA" id="ARBA00023136"/>
    </source>
</evidence>
<evidence type="ECO:0000256" key="6">
    <source>
        <dbReference type="ARBA" id="ARBA00022989"/>
    </source>
</evidence>
<dbReference type="Proteomes" id="UP001168877">
    <property type="component" value="Unassembled WGS sequence"/>
</dbReference>
<dbReference type="InterPro" id="IPR006702">
    <property type="entry name" value="CASP_dom"/>
</dbReference>
<evidence type="ECO:0000256" key="9">
    <source>
        <dbReference type="RuleBase" id="RU361233"/>
    </source>
</evidence>
<protein>
    <recommendedName>
        <fullName evidence="9">CASP-like protein</fullName>
    </recommendedName>
</protein>
<evidence type="ECO:0000313" key="11">
    <source>
        <dbReference type="EMBL" id="KAK0594764.1"/>
    </source>
</evidence>
<feature type="domain" description="Casparian strip membrane protein" evidence="10">
    <location>
        <begin position="59"/>
        <end position="213"/>
    </location>
</feature>
<dbReference type="NCBIfam" id="TIGR01569">
    <property type="entry name" value="A_tha_TIGR01569"/>
    <property type="match status" value="1"/>
</dbReference>
<keyword evidence="8" id="KW-0325">Glycoprotein</keyword>
<dbReference type="Pfam" id="PF04535">
    <property type="entry name" value="CASP_dom"/>
    <property type="match status" value="1"/>
</dbReference>
<accession>A0AA39SSZ8</accession>
<dbReference type="GO" id="GO:0005886">
    <property type="term" value="C:plasma membrane"/>
    <property type="evidence" value="ECO:0007669"/>
    <property type="project" value="UniProtKB-SubCell"/>
</dbReference>
<keyword evidence="12" id="KW-1185">Reference proteome</keyword>
<gene>
    <name evidence="11" type="ORF">LWI29_000330</name>
</gene>
<dbReference type="PANTHER" id="PTHR33573:SF48">
    <property type="entry name" value="CASP-LIKE PROTEIN 3A1"/>
    <property type="match status" value="1"/>
</dbReference>
<evidence type="ECO:0000313" key="12">
    <source>
        <dbReference type="Proteomes" id="UP001168877"/>
    </source>
</evidence>
<keyword evidence="6 9" id="KW-1133">Transmembrane helix</keyword>
<sequence>MNSSAGMTFAPHVISVEVGEVAADHHHGSGVDPVAVNGGGTATHVATAATMAARRGFRRRAEVALLVLRELSLVCAVMAFSFILTAKQSGVVSVYGFQLSVSSKWSNSSAFQYLAVMSAIAAAYSLLQLLITGSRLLKNALVIPSRRQDWLILATDQIFAYAMVSAGSAASGITNLNRTGINHTALPNFCKALPSFCDHIAVSIAFAFFSFVLFAASSLQIVTWLSSSQVLNFPTNPLTKV</sequence>
<evidence type="ECO:0000256" key="4">
    <source>
        <dbReference type="ARBA" id="ARBA00022475"/>
    </source>
</evidence>
<evidence type="ECO:0000256" key="1">
    <source>
        <dbReference type="ARBA" id="ARBA00004651"/>
    </source>
</evidence>
<feature type="transmembrane region" description="Helical" evidence="9">
    <location>
        <begin position="63"/>
        <end position="84"/>
    </location>
</feature>
<keyword evidence="4 9" id="KW-1003">Cell membrane</keyword>
<dbReference type="AlphaFoldDB" id="A0AA39SSZ8"/>
<organism evidence="11 12">
    <name type="scientific">Acer saccharum</name>
    <name type="common">Sugar maple</name>
    <dbReference type="NCBI Taxonomy" id="4024"/>
    <lineage>
        <taxon>Eukaryota</taxon>
        <taxon>Viridiplantae</taxon>
        <taxon>Streptophyta</taxon>
        <taxon>Embryophyta</taxon>
        <taxon>Tracheophyta</taxon>
        <taxon>Spermatophyta</taxon>
        <taxon>Magnoliopsida</taxon>
        <taxon>eudicotyledons</taxon>
        <taxon>Gunneridae</taxon>
        <taxon>Pentapetalae</taxon>
        <taxon>rosids</taxon>
        <taxon>malvids</taxon>
        <taxon>Sapindales</taxon>
        <taxon>Sapindaceae</taxon>
        <taxon>Hippocastanoideae</taxon>
        <taxon>Acereae</taxon>
        <taxon>Acer</taxon>
    </lineage>
</organism>
<dbReference type="InterPro" id="IPR006459">
    <property type="entry name" value="CASP/CASPL"/>
</dbReference>
<feature type="transmembrane region" description="Helical" evidence="9">
    <location>
        <begin position="200"/>
        <end position="225"/>
    </location>
</feature>
<keyword evidence="7 9" id="KW-0472">Membrane</keyword>
<comment type="caution">
    <text evidence="11">The sequence shown here is derived from an EMBL/GenBank/DDBJ whole genome shotgun (WGS) entry which is preliminary data.</text>
</comment>
<dbReference type="EMBL" id="JAUESC010000004">
    <property type="protein sequence ID" value="KAK0594764.1"/>
    <property type="molecule type" value="Genomic_DNA"/>
</dbReference>
<reference evidence="11" key="2">
    <citation type="submission" date="2023-06" db="EMBL/GenBank/DDBJ databases">
        <authorList>
            <person name="Swenson N.G."/>
            <person name="Wegrzyn J.L."/>
            <person name="Mcevoy S.L."/>
        </authorList>
    </citation>
    <scope>NUCLEOTIDE SEQUENCE</scope>
    <source>
        <strain evidence="11">NS2018</strain>
        <tissue evidence="11">Leaf</tissue>
    </source>
</reference>
<evidence type="ECO:0000256" key="2">
    <source>
        <dbReference type="ARBA" id="ARBA00007651"/>
    </source>
</evidence>
<comment type="subunit">
    <text evidence="3 9">Homodimer and heterodimers.</text>
</comment>
<reference evidence="11" key="1">
    <citation type="journal article" date="2022" name="Plant J.">
        <title>Strategies of tolerance reflected in two North American maple genomes.</title>
        <authorList>
            <person name="McEvoy S.L."/>
            <person name="Sezen U.U."/>
            <person name="Trouern-Trend A."/>
            <person name="McMahon S.M."/>
            <person name="Schaberg P.G."/>
            <person name="Yang J."/>
            <person name="Wegrzyn J.L."/>
            <person name="Swenson N.G."/>
        </authorList>
    </citation>
    <scope>NUCLEOTIDE SEQUENCE</scope>
    <source>
        <strain evidence="11">NS2018</strain>
    </source>
</reference>
<evidence type="ECO:0000259" key="10">
    <source>
        <dbReference type="Pfam" id="PF04535"/>
    </source>
</evidence>
<name>A0AA39SSZ8_ACESA</name>
<comment type="similarity">
    <text evidence="2 9">Belongs to the Casparian strip membrane proteins (CASP) family.</text>
</comment>
<evidence type="ECO:0000256" key="5">
    <source>
        <dbReference type="ARBA" id="ARBA00022692"/>
    </source>
</evidence>
<dbReference type="PANTHER" id="PTHR33573">
    <property type="entry name" value="CASP-LIKE PROTEIN 4A4"/>
    <property type="match status" value="1"/>
</dbReference>